<dbReference type="AlphaFoldDB" id="A0AA96JW42"/>
<dbReference type="Gene3D" id="2.150.10.10">
    <property type="entry name" value="Serralysin-like metalloprotease, C-terminal"/>
    <property type="match status" value="2"/>
</dbReference>
<proteinExistence type="predicted"/>
<dbReference type="KEGG" id="nneo:PQG83_20515"/>
<evidence type="ECO:0000313" key="3">
    <source>
        <dbReference type="Proteomes" id="UP001302494"/>
    </source>
</evidence>
<dbReference type="InterPro" id="IPR001343">
    <property type="entry name" value="Hemolysn_Ca-bd"/>
</dbReference>
<dbReference type="PRINTS" id="PR00313">
    <property type="entry name" value="CABNDNGRPT"/>
</dbReference>
<accession>A0AA96JW42</accession>
<dbReference type="RefSeq" id="WP_312745098.1">
    <property type="nucleotide sequence ID" value="NZ_CP116968.1"/>
</dbReference>
<sequence>MGGLGNDLLYGLDGSDTYVFTRGDGQDTIDDNGLADTDVLQLHGYTPDEVSLGGNGIAGTLVLNFEGTSDQITLVNEINSLFDTIEQIVFDDGTVWTEVGLRTRVITGTANGETLTGTANSDLLTGLGGADVLTGGAGNDTFVFRGLAVGHDTITDFSGGAGLEDRIEIDTFDSFDEILTALSQNGTDAVITIDANNSITLANVVMTDLHQDDFRFV</sequence>
<dbReference type="Pfam" id="PF00353">
    <property type="entry name" value="HemolysinCabind"/>
    <property type="match status" value="2"/>
</dbReference>
<dbReference type="Proteomes" id="UP001302494">
    <property type="component" value="Chromosome"/>
</dbReference>
<dbReference type="GO" id="GO:0005509">
    <property type="term" value="F:calcium ion binding"/>
    <property type="evidence" value="ECO:0007669"/>
    <property type="project" value="InterPro"/>
</dbReference>
<keyword evidence="3" id="KW-1185">Reference proteome</keyword>
<dbReference type="Pfam" id="PF06594">
    <property type="entry name" value="HCBP_related"/>
    <property type="match status" value="1"/>
</dbReference>
<organism evidence="2 3">
    <name type="scientific">Candidatus Nitrospira neomarina</name>
    <dbReference type="NCBI Taxonomy" id="3020899"/>
    <lineage>
        <taxon>Bacteria</taxon>
        <taxon>Pseudomonadati</taxon>
        <taxon>Nitrospirota</taxon>
        <taxon>Nitrospiria</taxon>
        <taxon>Nitrospirales</taxon>
        <taxon>Nitrospiraceae</taxon>
        <taxon>Nitrospira</taxon>
    </lineage>
</organism>
<evidence type="ECO:0000259" key="1">
    <source>
        <dbReference type="Pfam" id="PF06594"/>
    </source>
</evidence>
<evidence type="ECO:0000313" key="2">
    <source>
        <dbReference type="EMBL" id="WNM62098.1"/>
    </source>
</evidence>
<dbReference type="SUPFAM" id="SSF51120">
    <property type="entry name" value="beta-Roll"/>
    <property type="match status" value="2"/>
</dbReference>
<dbReference type="InterPro" id="IPR011049">
    <property type="entry name" value="Serralysin-like_metalloprot_C"/>
</dbReference>
<reference evidence="2 3" key="1">
    <citation type="submission" date="2023-01" db="EMBL/GenBank/DDBJ databases">
        <title>Cultivation and genomic characterization of new, ubiquitous marine nitrite-oxidizing bacteria from the Nitrospirales.</title>
        <authorList>
            <person name="Mueller A.J."/>
            <person name="Daebeler A."/>
            <person name="Herbold C.W."/>
            <person name="Kirkegaard R.H."/>
            <person name="Daims H."/>
        </authorList>
    </citation>
    <scope>NUCLEOTIDE SEQUENCE [LARGE SCALE GENOMIC DNA]</scope>
    <source>
        <strain evidence="2 3">DK</strain>
    </source>
</reference>
<dbReference type="InterPro" id="IPR018511">
    <property type="entry name" value="Hemolysin-typ_Ca-bd_CS"/>
</dbReference>
<protein>
    <submittedName>
        <fullName evidence="2">Calcium-binding protein</fullName>
    </submittedName>
</protein>
<name>A0AA96JW42_9BACT</name>
<dbReference type="PROSITE" id="PS00330">
    <property type="entry name" value="HEMOLYSIN_CALCIUM"/>
    <property type="match status" value="1"/>
</dbReference>
<dbReference type="InterPro" id="IPR010566">
    <property type="entry name" value="Haemolys_ca-bd"/>
</dbReference>
<gene>
    <name evidence="2" type="ORF">PQG83_20515</name>
</gene>
<feature type="domain" description="Haemolysin-type calcium binding-related" evidence="1">
    <location>
        <begin position="61"/>
        <end position="98"/>
    </location>
</feature>
<dbReference type="EMBL" id="CP116968">
    <property type="protein sequence ID" value="WNM62098.1"/>
    <property type="molecule type" value="Genomic_DNA"/>
</dbReference>